<dbReference type="GO" id="GO:0003677">
    <property type="term" value="F:DNA binding"/>
    <property type="evidence" value="ECO:0007669"/>
    <property type="project" value="InterPro"/>
</dbReference>
<evidence type="ECO:0000256" key="3">
    <source>
        <dbReference type="ARBA" id="ARBA00023082"/>
    </source>
</evidence>
<dbReference type="InterPro" id="IPR013324">
    <property type="entry name" value="RNA_pol_sigma_r3/r4-like"/>
</dbReference>
<name>A0A1G8XFL7_9GAMM</name>
<dbReference type="GO" id="GO:0016987">
    <property type="term" value="F:sigma factor activity"/>
    <property type="evidence" value="ECO:0007669"/>
    <property type="project" value="UniProtKB-KW"/>
</dbReference>
<dbReference type="OrthoDB" id="9803470at2"/>
<dbReference type="InterPro" id="IPR039425">
    <property type="entry name" value="RNA_pol_sigma-70-like"/>
</dbReference>
<dbReference type="PANTHER" id="PTHR43133">
    <property type="entry name" value="RNA POLYMERASE ECF-TYPE SIGMA FACTO"/>
    <property type="match status" value="1"/>
</dbReference>
<protein>
    <recommendedName>
        <fullName evidence="5">RNA polymerase sigma factor SigZ</fullName>
    </recommendedName>
</protein>
<dbReference type="InterPro" id="IPR007627">
    <property type="entry name" value="RNA_pol_sigma70_r2"/>
</dbReference>
<dbReference type="Gene3D" id="1.10.10.10">
    <property type="entry name" value="Winged helix-like DNA-binding domain superfamily/Winged helix DNA-binding domain"/>
    <property type="match status" value="1"/>
</dbReference>
<dbReference type="InterPro" id="IPR014304">
    <property type="entry name" value="RNA_pol_sigma-Z"/>
</dbReference>
<evidence type="ECO:0000256" key="2">
    <source>
        <dbReference type="ARBA" id="ARBA00023015"/>
    </source>
</evidence>
<evidence type="ECO:0000313" key="8">
    <source>
        <dbReference type="EMBL" id="SDJ89271.1"/>
    </source>
</evidence>
<keyword evidence="2" id="KW-0805">Transcription regulation</keyword>
<evidence type="ECO:0000259" key="7">
    <source>
        <dbReference type="Pfam" id="PF08281"/>
    </source>
</evidence>
<dbReference type="AlphaFoldDB" id="A0A1G8XFL7"/>
<dbReference type="Proteomes" id="UP000199527">
    <property type="component" value="Unassembled WGS sequence"/>
</dbReference>
<keyword evidence="9" id="KW-1185">Reference proteome</keyword>
<evidence type="ECO:0000256" key="5">
    <source>
        <dbReference type="NCBIfam" id="TIGR02959"/>
    </source>
</evidence>
<dbReference type="InterPro" id="IPR013249">
    <property type="entry name" value="RNA_pol_sigma70_r4_t2"/>
</dbReference>
<sequence length="178" mass="20372">MLNHWQTHKDRLRGYIGKRVDSPAAIDDILQEVYLKAHTHLHQLRDNASLNGWLYRIAHNAIMDHHRQRHSHNELPDDLAAPQTDDAEQAHRELAQCLVPLIDELPERYRVPLQLAELQGLSQQQIADHLGLTLSGAKSRVQRGRQQLRQRLTACCDIEVGRGGVLDYHPKDPDCRGC</sequence>
<dbReference type="PANTHER" id="PTHR43133:SF62">
    <property type="entry name" value="RNA POLYMERASE SIGMA FACTOR SIGZ"/>
    <property type="match status" value="1"/>
</dbReference>
<comment type="similarity">
    <text evidence="1">Belongs to the sigma-70 factor family. ECF subfamily.</text>
</comment>
<evidence type="ECO:0000256" key="4">
    <source>
        <dbReference type="ARBA" id="ARBA00023163"/>
    </source>
</evidence>
<keyword evidence="3" id="KW-0731">Sigma factor</keyword>
<feature type="domain" description="RNA polymerase sigma-70 region 2" evidence="6">
    <location>
        <begin position="6"/>
        <end position="69"/>
    </location>
</feature>
<evidence type="ECO:0000313" key="9">
    <source>
        <dbReference type="Proteomes" id="UP000199527"/>
    </source>
</evidence>
<dbReference type="RefSeq" id="WP_090366912.1">
    <property type="nucleotide sequence ID" value="NZ_FNEM01000015.1"/>
</dbReference>
<dbReference type="EMBL" id="FNEM01000015">
    <property type="protein sequence ID" value="SDJ89271.1"/>
    <property type="molecule type" value="Genomic_DNA"/>
</dbReference>
<dbReference type="Pfam" id="PF08281">
    <property type="entry name" value="Sigma70_r4_2"/>
    <property type="match status" value="1"/>
</dbReference>
<keyword evidence="4" id="KW-0804">Transcription</keyword>
<dbReference type="GO" id="GO:0006352">
    <property type="term" value="P:DNA-templated transcription initiation"/>
    <property type="evidence" value="ECO:0007669"/>
    <property type="project" value="InterPro"/>
</dbReference>
<dbReference type="SUPFAM" id="SSF88946">
    <property type="entry name" value="Sigma2 domain of RNA polymerase sigma factors"/>
    <property type="match status" value="1"/>
</dbReference>
<dbReference type="Gene3D" id="1.10.1740.10">
    <property type="match status" value="1"/>
</dbReference>
<dbReference type="NCBIfam" id="TIGR02937">
    <property type="entry name" value="sigma70-ECF"/>
    <property type="match status" value="1"/>
</dbReference>
<proteinExistence type="inferred from homology"/>
<dbReference type="InterPro" id="IPR014284">
    <property type="entry name" value="RNA_pol_sigma-70_dom"/>
</dbReference>
<dbReference type="Pfam" id="PF04542">
    <property type="entry name" value="Sigma70_r2"/>
    <property type="match status" value="1"/>
</dbReference>
<dbReference type="InterPro" id="IPR036388">
    <property type="entry name" value="WH-like_DNA-bd_sf"/>
</dbReference>
<evidence type="ECO:0000259" key="6">
    <source>
        <dbReference type="Pfam" id="PF04542"/>
    </source>
</evidence>
<gene>
    <name evidence="8" type="ORF">SAMN04488540_11520</name>
</gene>
<dbReference type="InterPro" id="IPR013325">
    <property type="entry name" value="RNA_pol_sigma_r2"/>
</dbReference>
<accession>A0A1G8XFL7</accession>
<organism evidence="8 9">
    <name type="scientific">Ferrimonas sediminum</name>
    <dbReference type="NCBI Taxonomy" id="718193"/>
    <lineage>
        <taxon>Bacteria</taxon>
        <taxon>Pseudomonadati</taxon>
        <taxon>Pseudomonadota</taxon>
        <taxon>Gammaproteobacteria</taxon>
        <taxon>Alteromonadales</taxon>
        <taxon>Ferrimonadaceae</taxon>
        <taxon>Ferrimonas</taxon>
    </lineage>
</organism>
<reference evidence="9" key="1">
    <citation type="submission" date="2016-10" db="EMBL/GenBank/DDBJ databases">
        <authorList>
            <person name="Varghese N."/>
            <person name="Submissions S."/>
        </authorList>
    </citation>
    <scope>NUCLEOTIDE SEQUENCE [LARGE SCALE GENOMIC DNA]</scope>
    <source>
        <strain evidence="9">DSM 23317</strain>
    </source>
</reference>
<feature type="domain" description="RNA polymerase sigma factor 70 region 4 type 2" evidence="7">
    <location>
        <begin position="97"/>
        <end position="148"/>
    </location>
</feature>
<dbReference type="NCBIfam" id="TIGR02959">
    <property type="entry name" value="SigZ"/>
    <property type="match status" value="1"/>
</dbReference>
<dbReference type="NCBIfam" id="NF007215">
    <property type="entry name" value="PRK09637.1"/>
    <property type="match status" value="1"/>
</dbReference>
<dbReference type="SUPFAM" id="SSF88659">
    <property type="entry name" value="Sigma3 and sigma4 domains of RNA polymerase sigma factors"/>
    <property type="match status" value="1"/>
</dbReference>
<evidence type="ECO:0000256" key="1">
    <source>
        <dbReference type="ARBA" id="ARBA00010641"/>
    </source>
</evidence>